<comment type="caution">
    <text evidence="2">The sequence shown here is derived from an EMBL/GenBank/DDBJ whole genome shotgun (WGS) entry which is preliminary data.</text>
</comment>
<evidence type="ECO:0000256" key="1">
    <source>
        <dbReference type="SAM" id="Phobius"/>
    </source>
</evidence>
<keyword evidence="1" id="KW-0812">Transmembrane</keyword>
<dbReference type="EMBL" id="WOFH01000014">
    <property type="protein sequence ID" value="MUN41453.1"/>
    <property type="molecule type" value="Genomic_DNA"/>
</dbReference>
<dbReference type="RefSeq" id="WP_156220623.1">
    <property type="nucleotide sequence ID" value="NZ_WOFH01000014.1"/>
</dbReference>
<keyword evidence="3" id="KW-1185">Reference proteome</keyword>
<protein>
    <submittedName>
        <fullName evidence="2">Uncharacterized protein</fullName>
    </submittedName>
</protein>
<keyword evidence="1" id="KW-1133">Transmembrane helix</keyword>
<organism evidence="2 3">
    <name type="scientific">Actinomadura litoris</name>
    <dbReference type="NCBI Taxonomy" id="2678616"/>
    <lineage>
        <taxon>Bacteria</taxon>
        <taxon>Bacillati</taxon>
        <taxon>Actinomycetota</taxon>
        <taxon>Actinomycetes</taxon>
        <taxon>Streptosporangiales</taxon>
        <taxon>Thermomonosporaceae</taxon>
        <taxon>Actinomadura</taxon>
    </lineage>
</organism>
<accession>A0A7K1LAV8</accession>
<dbReference type="AlphaFoldDB" id="A0A7K1LAV8"/>
<sequence>MYTLRAVAALASLICFAVTVTTQGFGVLALIGGIAVTCWVLVLALTPRRR</sequence>
<proteinExistence type="predicted"/>
<reference evidence="2 3" key="1">
    <citation type="submission" date="2019-11" db="EMBL/GenBank/DDBJ databases">
        <authorList>
            <person name="Cao P."/>
        </authorList>
    </citation>
    <scope>NUCLEOTIDE SEQUENCE [LARGE SCALE GENOMIC DNA]</scope>
    <source>
        <strain evidence="2 3">NEAU-AAG5</strain>
    </source>
</reference>
<feature type="transmembrane region" description="Helical" evidence="1">
    <location>
        <begin position="27"/>
        <end position="46"/>
    </location>
</feature>
<evidence type="ECO:0000313" key="3">
    <source>
        <dbReference type="Proteomes" id="UP000432015"/>
    </source>
</evidence>
<gene>
    <name evidence="2" type="ORF">GNZ18_33400</name>
</gene>
<dbReference type="Proteomes" id="UP000432015">
    <property type="component" value="Unassembled WGS sequence"/>
</dbReference>
<evidence type="ECO:0000313" key="2">
    <source>
        <dbReference type="EMBL" id="MUN41453.1"/>
    </source>
</evidence>
<name>A0A7K1LAV8_9ACTN</name>
<keyword evidence="1" id="KW-0472">Membrane</keyword>